<dbReference type="AlphaFoldDB" id="A0AAN9MTJ1"/>
<name>A0AAN9MTJ1_CANGL</name>
<evidence type="ECO:0000313" key="2">
    <source>
        <dbReference type="EMBL" id="KAK7360760.1"/>
    </source>
</evidence>
<evidence type="ECO:0000313" key="3">
    <source>
        <dbReference type="Proteomes" id="UP001367508"/>
    </source>
</evidence>
<sequence length="135" mass="16034">MTWFRIRSYHRYYLCHERKARLWFCVMTVYEACGEGRNVLSTWNFSADSLMSSPKREVISFPEKRNEQEEAHSEEKGSPSRNSLPSPLDFHRPMQECFLPKRKEIMGNSSYSYFSLEPFFSWEFLNLIPSPPSSM</sequence>
<feature type="region of interest" description="Disordered" evidence="1">
    <location>
        <begin position="52"/>
        <end position="91"/>
    </location>
</feature>
<protein>
    <submittedName>
        <fullName evidence="2">Uncharacterized protein</fullName>
    </submittedName>
</protein>
<proteinExistence type="predicted"/>
<dbReference type="Proteomes" id="UP001367508">
    <property type="component" value="Unassembled WGS sequence"/>
</dbReference>
<dbReference type="EMBL" id="JAYMYQ010000001">
    <property type="protein sequence ID" value="KAK7360760.1"/>
    <property type="molecule type" value="Genomic_DNA"/>
</dbReference>
<gene>
    <name evidence="2" type="ORF">VNO77_02772</name>
</gene>
<feature type="compositionally biased region" description="Basic and acidic residues" evidence="1">
    <location>
        <begin position="54"/>
        <end position="78"/>
    </location>
</feature>
<keyword evidence="3" id="KW-1185">Reference proteome</keyword>
<comment type="caution">
    <text evidence="2">The sequence shown here is derived from an EMBL/GenBank/DDBJ whole genome shotgun (WGS) entry which is preliminary data.</text>
</comment>
<evidence type="ECO:0000256" key="1">
    <source>
        <dbReference type="SAM" id="MobiDB-lite"/>
    </source>
</evidence>
<reference evidence="2 3" key="1">
    <citation type="submission" date="2024-01" db="EMBL/GenBank/DDBJ databases">
        <title>The genomes of 5 underutilized Papilionoideae crops provide insights into root nodulation and disease resistanc.</title>
        <authorList>
            <person name="Jiang F."/>
        </authorList>
    </citation>
    <scope>NUCLEOTIDE SEQUENCE [LARGE SCALE GENOMIC DNA]</scope>
    <source>
        <strain evidence="2">LVBAO_FW01</strain>
        <tissue evidence="2">Leaves</tissue>
    </source>
</reference>
<accession>A0AAN9MTJ1</accession>
<organism evidence="2 3">
    <name type="scientific">Canavalia gladiata</name>
    <name type="common">Sword bean</name>
    <name type="synonym">Dolichos gladiatus</name>
    <dbReference type="NCBI Taxonomy" id="3824"/>
    <lineage>
        <taxon>Eukaryota</taxon>
        <taxon>Viridiplantae</taxon>
        <taxon>Streptophyta</taxon>
        <taxon>Embryophyta</taxon>
        <taxon>Tracheophyta</taxon>
        <taxon>Spermatophyta</taxon>
        <taxon>Magnoliopsida</taxon>
        <taxon>eudicotyledons</taxon>
        <taxon>Gunneridae</taxon>
        <taxon>Pentapetalae</taxon>
        <taxon>rosids</taxon>
        <taxon>fabids</taxon>
        <taxon>Fabales</taxon>
        <taxon>Fabaceae</taxon>
        <taxon>Papilionoideae</taxon>
        <taxon>50 kb inversion clade</taxon>
        <taxon>NPAAA clade</taxon>
        <taxon>indigoferoid/millettioid clade</taxon>
        <taxon>Phaseoleae</taxon>
        <taxon>Canavalia</taxon>
    </lineage>
</organism>